<dbReference type="InterPro" id="IPR011009">
    <property type="entry name" value="Kinase-like_dom_sf"/>
</dbReference>
<dbReference type="eggNOG" id="ENOG502RXKN">
    <property type="taxonomic scope" value="Eukaryota"/>
</dbReference>
<reference evidence="5" key="1">
    <citation type="submission" date="2010-05" db="EMBL/GenBank/DDBJ databases">
        <title>The genome sequence of Magnaporthe poae strain ATCC 64411.</title>
        <authorList>
            <person name="Ma L.-J."/>
            <person name="Dead R."/>
            <person name="Young S."/>
            <person name="Zeng Q."/>
            <person name="Koehrsen M."/>
            <person name="Alvarado L."/>
            <person name="Berlin A."/>
            <person name="Chapman S.B."/>
            <person name="Chen Z."/>
            <person name="Freedman E."/>
            <person name="Gellesch M."/>
            <person name="Goldberg J."/>
            <person name="Griggs A."/>
            <person name="Gujja S."/>
            <person name="Heilman E.R."/>
            <person name="Heiman D."/>
            <person name="Hepburn T."/>
            <person name="Howarth C."/>
            <person name="Jen D."/>
            <person name="Larson L."/>
            <person name="Mehta T."/>
            <person name="Neiman D."/>
            <person name="Pearson M."/>
            <person name="Roberts A."/>
            <person name="Saif S."/>
            <person name="Shea T."/>
            <person name="Shenoy N."/>
            <person name="Sisk P."/>
            <person name="Stolte C."/>
            <person name="Sykes S."/>
            <person name="Walk T."/>
            <person name="White J."/>
            <person name="Yandava C."/>
            <person name="Haas B."/>
            <person name="Nusbaum C."/>
            <person name="Birren B."/>
        </authorList>
    </citation>
    <scope>NUCLEOTIDE SEQUENCE [LARGE SCALE GENOMIC DNA]</scope>
    <source>
        <strain evidence="5">ATCC 64411 / 73-15</strain>
    </source>
</reference>
<evidence type="ECO:0000313" key="4">
    <source>
        <dbReference type="EnsemblFungi" id="MAPG_06120T0"/>
    </source>
</evidence>
<evidence type="ECO:0000313" key="3">
    <source>
        <dbReference type="EMBL" id="KLU87115.1"/>
    </source>
</evidence>
<feature type="region of interest" description="Disordered" evidence="1">
    <location>
        <begin position="60"/>
        <end position="94"/>
    </location>
</feature>
<feature type="compositionally biased region" description="Low complexity" evidence="1">
    <location>
        <begin position="601"/>
        <end position="616"/>
    </location>
</feature>
<feature type="region of interest" description="Disordered" evidence="1">
    <location>
        <begin position="667"/>
        <end position="689"/>
    </location>
</feature>
<reference evidence="3" key="3">
    <citation type="submission" date="2011-03" db="EMBL/GenBank/DDBJ databases">
        <title>Annotation of Magnaporthe poae ATCC 64411.</title>
        <authorList>
            <person name="Ma L.-J."/>
            <person name="Dead R."/>
            <person name="Young S.K."/>
            <person name="Zeng Q."/>
            <person name="Gargeya S."/>
            <person name="Fitzgerald M."/>
            <person name="Haas B."/>
            <person name="Abouelleil A."/>
            <person name="Alvarado L."/>
            <person name="Arachchi H.M."/>
            <person name="Berlin A."/>
            <person name="Brown A."/>
            <person name="Chapman S.B."/>
            <person name="Chen Z."/>
            <person name="Dunbar C."/>
            <person name="Freedman E."/>
            <person name="Gearin G."/>
            <person name="Gellesch M."/>
            <person name="Goldberg J."/>
            <person name="Griggs A."/>
            <person name="Gujja S."/>
            <person name="Heiman D."/>
            <person name="Howarth C."/>
            <person name="Larson L."/>
            <person name="Lui A."/>
            <person name="MacDonald P.J.P."/>
            <person name="Mehta T."/>
            <person name="Montmayeur A."/>
            <person name="Murphy C."/>
            <person name="Neiman D."/>
            <person name="Pearson M."/>
            <person name="Priest M."/>
            <person name="Roberts A."/>
            <person name="Saif S."/>
            <person name="Shea T."/>
            <person name="Shenoy N."/>
            <person name="Sisk P."/>
            <person name="Stolte C."/>
            <person name="Sykes S."/>
            <person name="Yandava C."/>
            <person name="Wortman J."/>
            <person name="Nusbaum C."/>
            <person name="Birren B."/>
        </authorList>
    </citation>
    <scope>NUCLEOTIDE SEQUENCE</scope>
    <source>
        <strain evidence="3">ATCC 64411</strain>
    </source>
</reference>
<dbReference type="EnsemblFungi" id="MAPG_06120T0">
    <property type="protein sequence ID" value="MAPG_06120T0"/>
    <property type="gene ID" value="MAPG_06120"/>
</dbReference>
<dbReference type="InterPro" id="IPR029498">
    <property type="entry name" value="HeLo_dom"/>
</dbReference>
<reference evidence="4" key="4">
    <citation type="journal article" date="2015" name="G3 (Bethesda)">
        <title>Genome sequences of three phytopathogenic species of the Magnaporthaceae family of fungi.</title>
        <authorList>
            <person name="Okagaki L.H."/>
            <person name="Nunes C.C."/>
            <person name="Sailsbery J."/>
            <person name="Clay B."/>
            <person name="Brown D."/>
            <person name="John T."/>
            <person name="Oh Y."/>
            <person name="Young N."/>
            <person name="Fitzgerald M."/>
            <person name="Haas B.J."/>
            <person name="Zeng Q."/>
            <person name="Young S."/>
            <person name="Adiconis X."/>
            <person name="Fan L."/>
            <person name="Levin J.Z."/>
            <person name="Mitchell T.K."/>
            <person name="Okubara P.A."/>
            <person name="Farman M.L."/>
            <person name="Kohn L.M."/>
            <person name="Birren B."/>
            <person name="Ma L.-J."/>
            <person name="Dean R.A."/>
        </authorList>
    </citation>
    <scope>NUCLEOTIDE SEQUENCE</scope>
    <source>
        <strain evidence="4">ATCC 64411 / 73-15</strain>
    </source>
</reference>
<feature type="domain" description="Prion-inhibition and propagation HeLo" evidence="2">
    <location>
        <begin position="11"/>
        <end position="238"/>
    </location>
</feature>
<reference evidence="3" key="2">
    <citation type="submission" date="2010-05" db="EMBL/GenBank/DDBJ databases">
        <title>The Genome Sequence of Magnaporthe poae strain ATCC 64411.</title>
        <authorList>
            <consortium name="The Broad Institute Genome Sequencing Platform"/>
            <consortium name="Broad Institute Genome Sequencing Center for Infectious Disease"/>
            <person name="Ma L.-J."/>
            <person name="Dead R."/>
            <person name="Young S."/>
            <person name="Zeng Q."/>
            <person name="Koehrsen M."/>
            <person name="Alvarado L."/>
            <person name="Berlin A."/>
            <person name="Chapman S.B."/>
            <person name="Chen Z."/>
            <person name="Freedman E."/>
            <person name="Gellesch M."/>
            <person name="Goldberg J."/>
            <person name="Griggs A."/>
            <person name="Gujja S."/>
            <person name="Heilman E.R."/>
            <person name="Heiman D."/>
            <person name="Hepburn T."/>
            <person name="Howarth C."/>
            <person name="Jen D."/>
            <person name="Larson L."/>
            <person name="Mehta T."/>
            <person name="Neiman D."/>
            <person name="Pearson M."/>
            <person name="Roberts A."/>
            <person name="Saif S."/>
            <person name="Shea T."/>
            <person name="Shenoy N."/>
            <person name="Sisk P."/>
            <person name="Stolte C."/>
            <person name="Sykes S."/>
            <person name="Walk T."/>
            <person name="White J."/>
            <person name="Yandava C."/>
            <person name="Haas B."/>
            <person name="Nusbaum C."/>
            <person name="Birren B."/>
        </authorList>
    </citation>
    <scope>NUCLEOTIDE SEQUENCE</scope>
    <source>
        <strain evidence="3">ATCC 64411</strain>
    </source>
</reference>
<dbReference type="VEuPathDB" id="FungiDB:MAPG_06120"/>
<dbReference type="SUPFAM" id="SSF56112">
    <property type="entry name" value="Protein kinase-like (PK-like)"/>
    <property type="match status" value="1"/>
</dbReference>
<feature type="compositionally biased region" description="Acidic residues" evidence="1">
    <location>
        <begin position="167"/>
        <end position="183"/>
    </location>
</feature>
<dbReference type="EMBL" id="ADBL01001467">
    <property type="status" value="NOT_ANNOTATED_CDS"/>
    <property type="molecule type" value="Genomic_DNA"/>
</dbReference>
<dbReference type="PANTHER" id="PTHR37542:SF3">
    <property type="entry name" value="PRION-INHIBITION AND PROPAGATION HELO DOMAIN-CONTAINING PROTEIN"/>
    <property type="match status" value="1"/>
</dbReference>
<evidence type="ECO:0000259" key="2">
    <source>
        <dbReference type="Pfam" id="PF14479"/>
    </source>
</evidence>
<gene>
    <name evidence="3" type="ORF">MAPG_06120</name>
</gene>
<dbReference type="PANTHER" id="PTHR37542">
    <property type="entry name" value="HELO DOMAIN-CONTAINING PROTEIN-RELATED"/>
    <property type="match status" value="1"/>
</dbReference>
<sequence>MDPGTYLSIAGMAFHSAVFAVKAFRKGLNFSRDAERLVLRLEVERFRLQMWGENCGLATAPTAKTASDGGGGEDAEETAKERDDGSVAARKQQQEQQARLLPRLVPLCDILRHQLDEIAALFREHEALSDRYGLEPTTEEPTRSGKLVELVARMQRSFRRSRQKESEDADEEEPDMDEDDNDDTVTKDAAAAEPGRMRRKTSTWNKIRWSILDLAKFEALVAELAAHVTRLNQLLAESSFHHPARPGPDANDVRVSIVVVGSAVDRESIDLVRSAVADASSASASALLRSGIERKAISADLPRPTASSLPPPPTASVAAGSLRLADFALPEGFSRLPRFLAEKKNGNGSALFLFERKDFDRDVSLDDKRRLTERIRRLVMLLGGPRDPAFLTPRAEGCIHDAEHYCWWLVFRFSEEDQQQQQQQQKPSTLALHHDNHQPISLRLLLDPKTKFRPPLEQRYVLASALAGTLSELYRSSWLHKGIRSDNILFRPCTSGSSSTAPILPDLPLPPDFFRTPLVCGFDYSRHESEWATIDRARRSPDVAAALYRHPAYQGAAAQGYRLRYDLYSLGLVLLEVALWAPLSNFLEGRPARGGGGGKTNGTTTTPTTTTTTTTTTTLSKDMKTFHEPHARLLRRHVLKHVDAELAFRVGSPYHAAVKFCLGEADGDSDDKSGDGTADVTAVDDPWSVPSAAANPALEFYDRVVVPLARLANTAASA</sequence>
<dbReference type="STRING" id="644358.A0A0C4E170"/>
<dbReference type="Pfam" id="PF14479">
    <property type="entry name" value="HeLo"/>
    <property type="match status" value="1"/>
</dbReference>
<accession>A0A0C4E170</accession>
<dbReference type="OMA" id="NALDCIS"/>
<evidence type="ECO:0000313" key="5">
    <source>
        <dbReference type="Proteomes" id="UP000011715"/>
    </source>
</evidence>
<dbReference type="EMBL" id="GL876970">
    <property type="protein sequence ID" value="KLU87115.1"/>
    <property type="molecule type" value="Genomic_DNA"/>
</dbReference>
<dbReference type="OrthoDB" id="1911848at2759"/>
<feature type="region of interest" description="Disordered" evidence="1">
    <location>
        <begin position="157"/>
        <end position="197"/>
    </location>
</feature>
<dbReference type="Gene3D" id="1.20.120.1020">
    <property type="entry name" value="Prion-inhibition and propagation, HeLo domain"/>
    <property type="match status" value="1"/>
</dbReference>
<name>A0A0C4E170_MAGP6</name>
<reference evidence="4" key="5">
    <citation type="submission" date="2015-06" db="UniProtKB">
        <authorList>
            <consortium name="EnsemblFungi"/>
        </authorList>
    </citation>
    <scope>IDENTIFICATION</scope>
    <source>
        <strain evidence="4">ATCC 64411</strain>
    </source>
</reference>
<dbReference type="Gene3D" id="1.10.510.10">
    <property type="entry name" value="Transferase(Phosphotransferase) domain 1"/>
    <property type="match status" value="1"/>
</dbReference>
<dbReference type="AlphaFoldDB" id="A0A0C4E170"/>
<feature type="region of interest" description="Disordered" evidence="1">
    <location>
        <begin position="590"/>
        <end position="616"/>
    </location>
</feature>
<organism evidence="4 5">
    <name type="scientific">Magnaporthiopsis poae (strain ATCC 64411 / 73-15)</name>
    <name type="common">Kentucky bluegrass fungus</name>
    <name type="synonym">Magnaporthe poae</name>
    <dbReference type="NCBI Taxonomy" id="644358"/>
    <lineage>
        <taxon>Eukaryota</taxon>
        <taxon>Fungi</taxon>
        <taxon>Dikarya</taxon>
        <taxon>Ascomycota</taxon>
        <taxon>Pezizomycotina</taxon>
        <taxon>Sordariomycetes</taxon>
        <taxon>Sordariomycetidae</taxon>
        <taxon>Magnaporthales</taxon>
        <taxon>Magnaporthaceae</taxon>
        <taxon>Magnaporthiopsis</taxon>
    </lineage>
</organism>
<dbReference type="InterPro" id="IPR038305">
    <property type="entry name" value="HeLo_sf"/>
</dbReference>
<keyword evidence="5" id="KW-1185">Reference proteome</keyword>
<protein>
    <recommendedName>
        <fullName evidence="2">Prion-inhibition and propagation HeLo domain-containing protein</fullName>
    </recommendedName>
</protein>
<dbReference type="Proteomes" id="UP000011715">
    <property type="component" value="Unassembled WGS sequence"/>
</dbReference>
<evidence type="ECO:0000256" key="1">
    <source>
        <dbReference type="SAM" id="MobiDB-lite"/>
    </source>
</evidence>
<proteinExistence type="predicted"/>